<dbReference type="AlphaFoldDB" id="A0A5D8Z669"/>
<feature type="signal peptide" evidence="1">
    <location>
        <begin position="1"/>
        <end position="21"/>
    </location>
</feature>
<comment type="caution">
    <text evidence="3">The sequence shown here is derived from an EMBL/GenBank/DDBJ whole genome shotgun (WGS) entry which is preliminary data.</text>
</comment>
<evidence type="ECO:0000313" key="3">
    <source>
        <dbReference type="EMBL" id="TZF90485.1"/>
    </source>
</evidence>
<dbReference type="EMBL" id="VTRV01000037">
    <property type="protein sequence ID" value="TZF90485.1"/>
    <property type="molecule type" value="Genomic_DNA"/>
</dbReference>
<dbReference type="Pfam" id="PF13372">
    <property type="entry name" value="Alginate_exp"/>
    <property type="match status" value="1"/>
</dbReference>
<evidence type="ECO:0000313" key="4">
    <source>
        <dbReference type="Proteomes" id="UP000323164"/>
    </source>
</evidence>
<sequence length="406" mass="44581">MTSRSLLAVSILSLLPALAPAATPDASPRLSWETGARLRYEQVDDDLFANSANATTLRVRGAVRWQVTAALESFAEAEAVGALGDHYNSSANRRTGYPSITDPQGIELNQAWLRWHRGTTAAVLGRQRIVLDNQRWIGNSGWRQNEQTFDALSLQASPVKDVVLRYSAVTRVHRVNGDNAVDPLARQRNLDAHLFNGTWTHGPHRLTGYGYLIDDQDVPAASTATWGARYALAPVNGSRPWGIAGEFARQRDYAGNPGHFTHSYALIEAVVAMHGLTFKTGAEHLGGNGRHALQTPLATLHAFNGWADRFTTTPPAGLEDRYASLGGQFDKSRARGALEWQAAWHDYRSDAGNLHYGREFDASLAVPLSPTLKSLLKVAAYDADAFSRGTRKVWLQLEWAPRPIAR</sequence>
<dbReference type="InterPro" id="IPR023614">
    <property type="entry name" value="Porin_dom_sf"/>
</dbReference>
<reference evidence="3 4" key="1">
    <citation type="submission" date="2019-08" db="EMBL/GenBank/DDBJ databases">
        <title>Draft genome sequence of Lysobacter sp. UKS-15.</title>
        <authorList>
            <person name="Im W.-T."/>
        </authorList>
    </citation>
    <scope>NUCLEOTIDE SEQUENCE [LARGE SCALE GENOMIC DNA]</scope>
    <source>
        <strain evidence="3 4">UKS-15</strain>
    </source>
</reference>
<evidence type="ECO:0000256" key="1">
    <source>
        <dbReference type="SAM" id="SignalP"/>
    </source>
</evidence>
<accession>A0A5D8Z669</accession>
<feature type="chain" id="PRO_5022759210" description="Alginate export domain-containing protein" evidence="1">
    <location>
        <begin position="22"/>
        <end position="406"/>
    </location>
</feature>
<name>A0A5D8Z669_9GAMM</name>
<feature type="domain" description="Alginate export" evidence="2">
    <location>
        <begin position="34"/>
        <end position="159"/>
    </location>
</feature>
<dbReference type="Gene3D" id="2.40.160.10">
    <property type="entry name" value="Porin"/>
    <property type="match status" value="1"/>
</dbReference>
<dbReference type="OrthoDB" id="9767539at2"/>
<dbReference type="Proteomes" id="UP000323164">
    <property type="component" value="Unassembled WGS sequence"/>
</dbReference>
<dbReference type="RefSeq" id="WP_149352273.1">
    <property type="nucleotide sequence ID" value="NZ_VTRV01000037.1"/>
</dbReference>
<dbReference type="InterPro" id="IPR025388">
    <property type="entry name" value="Alginate_export_dom"/>
</dbReference>
<gene>
    <name evidence="3" type="ORF">FW784_05080</name>
</gene>
<protein>
    <recommendedName>
        <fullName evidence="2">Alginate export domain-containing protein</fullName>
    </recommendedName>
</protein>
<proteinExistence type="predicted"/>
<evidence type="ECO:0000259" key="2">
    <source>
        <dbReference type="Pfam" id="PF13372"/>
    </source>
</evidence>
<keyword evidence="1" id="KW-0732">Signal</keyword>
<keyword evidence="4" id="KW-1185">Reference proteome</keyword>
<organism evidence="3 4">
    <name type="scientific">Cognatilysobacter lacus</name>
    <dbReference type="NCBI Taxonomy" id="1643323"/>
    <lineage>
        <taxon>Bacteria</taxon>
        <taxon>Pseudomonadati</taxon>
        <taxon>Pseudomonadota</taxon>
        <taxon>Gammaproteobacteria</taxon>
        <taxon>Lysobacterales</taxon>
        <taxon>Lysobacteraceae</taxon>
        <taxon>Cognatilysobacter</taxon>
    </lineage>
</organism>